<dbReference type="RefSeq" id="WP_359274473.1">
    <property type="nucleotide sequence ID" value="NZ_JBEZNA010000049.1"/>
</dbReference>
<keyword evidence="2" id="KW-1185">Reference proteome</keyword>
<dbReference type="Gene3D" id="2.160.20.10">
    <property type="entry name" value="Single-stranded right-handed beta-helix, Pectin lyase-like"/>
    <property type="match status" value="1"/>
</dbReference>
<name>A0ABV3ETN5_9ACTN</name>
<dbReference type="InterPro" id="IPR011050">
    <property type="entry name" value="Pectin_lyase_fold/virulence"/>
</dbReference>
<organism evidence="1 2">
    <name type="scientific">Streptomyces chilikensis</name>
    <dbReference type="NCBI Taxonomy" id="1194079"/>
    <lineage>
        <taxon>Bacteria</taxon>
        <taxon>Bacillati</taxon>
        <taxon>Actinomycetota</taxon>
        <taxon>Actinomycetes</taxon>
        <taxon>Kitasatosporales</taxon>
        <taxon>Streptomycetaceae</taxon>
        <taxon>Streptomyces</taxon>
    </lineage>
</organism>
<accession>A0ABV3ETN5</accession>
<dbReference type="InterPro" id="IPR006311">
    <property type="entry name" value="TAT_signal"/>
</dbReference>
<evidence type="ECO:0000313" key="2">
    <source>
        <dbReference type="Proteomes" id="UP001551584"/>
    </source>
</evidence>
<gene>
    <name evidence="1" type="ORF">AB0D95_19960</name>
</gene>
<comment type="caution">
    <text evidence="1">The sequence shown here is derived from an EMBL/GenBank/DDBJ whole genome shotgun (WGS) entry which is preliminary data.</text>
</comment>
<dbReference type="InterPro" id="IPR012334">
    <property type="entry name" value="Pectin_lyas_fold"/>
</dbReference>
<proteinExistence type="predicted"/>
<evidence type="ECO:0000313" key="1">
    <source>
        <dbReference type="EMBL" id="MEU9579515.1"/>
    </source>
</evidence>
<dbReference type="PROSITE" id="PS51318">
    <property type="entry name" value="TAT"/>
    <property type="match status" value="1"/>
</dbReference>
<sequence length="409" mass="42083">MGSRSELPLLTALLGRRGPERRRTGALAAAALALTTTAAAPAAPEAQAPVALASSATAAAACGEGAYQAEAVLNGSTWTARRGSSTVYTGGDLRAAVQAAVNSLTAGRTYKERVVVRGSGSMSAGSRISLPSYTALDVCGTINVTGSGSGDQAPVYSRGTRDVEVQHLNVTGTPLYGIFLRNVQNVVLGQIDMRLSSGLGVRIDNRGDTTQWTRNVRIDSVYVSGASSHAVETYGVDGLSVGTVTARNVGESGLLLNQTVNATITRVDAENAGTGTGYAAFRMANRNGRVGSSYPTNIRVGEVVARGGGRGVFCVSESGGAVIDRVSISNTGNNAVLIENCYNVTVAAQSGTVSGGGEIRLAARTEFPNNSDILIQNLTVTNSAIRESPCGINTTFRNNTLINSSQSVC</sequence>
<dbReference type="SUPFAM" id="SSF51126">
    <property type="entry name" value="Pectin lyase-like"/>
    <property type="match status" value="1"/>
</dbReference>
<dbReference type="InterPro" id="IPR006626">
    <property type="entry name" value="PbH1"/>
</dbReference>
<protein>
    <recommendedName>
        <fullName evidence="3">Right-handed parallel beta-helix repeat-containing protein</fullName>
    </recommendedName>
</protein>
<dbReference type="EMBL" id="JBEZNA010000049">
    <property type="protein sequence ID" value="MEU9579515.1"/>
    <property type="molecule type" value="Genomic_DNA"/>
</dbReference>
<dbReference type="Proteomes" id="UP001551584">
    <property type="component" value="Unassembled WGS sequence"/>
</dbReference>
<reference evidence="1 2" key="1">
    <citation type="submission" date="2024-06" db="EMBL/GenBank/DDBJ databases">
        <title>The Natural Products Discovery Center: Release of the First 8490 Sequenced Strains for Exploring Actinobacteria Biosynthetic Diversity.</title>
        <authorList>
            <person name="Kalkreuter E."/>
            <person name="Kautsar S.A."/>
            <person name="Yang D."/>
            <person name="Bader C.D."/>
            <person name="Teijaro C.N."/>
            <person name="Fluegel L."/>
            <person name="Davis C.M."/>
            <person name="Simpson J.R."/>
            <person name="Lauterbach L."/>
            <person name="Steele A.D."/>
            <person name="Gui C."/>
            <person name="Meng S."/>
            <person name="Li G."/>
            <person name="Viehrig K."/>
            <person name="Ye F."/>
            <person name="Su P."/>
            <person name="Kiefer A.F."/>
            <person name="Nichols A."/>
            <person name="Cepeda A.J."/>
            <person name="Yan W."/>
            <person name="Fan B."/>
            <person name="Jiang Y."/>
            <person name="Adhikari A."/>
            <person name="Zheng C.-J."/>
            <person name="Schuster L."/>
            <person name="Cowan T.M."/>
            <person name="Smanski M.J."/>
            <person name="Chevrette M.G."/>
            <person name="De Carvalho L.P.S."/>
            <person name="Shen B."/>
        </authorList>
    </citation>
    <scope>NUCLEOTIDE SEQUENCE [LARGE SCALE GENOMIC DNA]</scope>
    <source>
        <strain evidence="1 2">NPDC048117</strain>
    </source>
</reference>
<evidence type="ECO:0008006" key="3">
    <source>
        <dbReference type="Google" id="ProtNLM"/>
    </source>
</evidence>
<dbReference type="SMART" id="SM00710">
    <property type="entry name" value="PbH1"/>
    <property type="match status" value="5"/>
</dbReference>